<dbReference type="AlphaFoldDB" id="A0AAD3X807"/>
<feature type="transmembrane region" description="Helical" evidence="1">
    <location>
        <begin position="331"/>
        <end position="354"/>
    </location>
</feature>
<dbReference type="EMBL" id="WAAQ01000001">
    <property type="protein sequence ID" value="KAB1887785.1"/>
    <property type="molecule type" value="Genomic_DNA"/>
</dbReference>
<reference evidence="2 3" key="1">
    <citation type="submission" date="2019-09" db="EMBL/GenBank/DDBJ databases">
        <title>Whole genome sequencing of Microbacterium maritypicum.</title>
        <authorList>
            <person name="Lenchi N."/>
        </authorList>
    </citation>
    <scope>NUCLEOTIDE SEQUENCE [LARGE SCALE GENOMIC DNA]</scope>
    <source>
        <strain evidence="2 3">DSM 12512</strain>
    </source>
</reference>
<organism evidence="2 3">
    <name type="scientific">Microbacterium maritypicum</name>
    <name type="common">Microbacterium liquefaciens</name>
    <dbReference type="NCBI Taxonomy" id="33918"/>
    <lineage>
        <taxon>Bacteria</taxon>
        <taxon>Bacillati</taxon>
        <taxon>Actinomycetota</taxon>
        <taxon>Actinomycetes</taxon>
        <taxon>Micrococcales</taxon>
        <taxon>Microbacteriaceae</taxon>
        <taxon>Microbacterium</taxon>
    </lineage>
</organism>
<keyword evidence="1" id="KW-0472">Membrane</keyword>
<feature type="transmembrane region" description="Helical" evidence="1">
    <location>
        <begin position="44"/>
        <end position="67"/>
    </location>
</feature>
<comment type="caution">
    <text evidence="2">The sequence shown here is derived from an EMBL/GenBank/DDBJ whole genome shotgun (WGS) entry which is preliminary data.</text>
</comment>
<keyword evidence="1" id="KW-1133">Transmembrane helix</keyword>
<protein>
    <submittedName>
        <fullName evidence="2">Uncharacterized protein</fullName>
    </submittedName>
</protein>
<feature type="transmembrane region" description="Helical" evidence="1">
    <location>
        <begin position="79"/>
        <end position="95"/>
    </location>
</feature>
<name>A0AAD3X807_MICMQ</name>
<dbReference type="RefSeq" id="WP_151486567.1">
    <property type="nucleotide sequence ID" value="NZ_BAAAIN010000002.1"/>
</dbReference>
<feature type="transmembrane region" description="Helical" evidence="1">
    <location>
        <begin position="115"/>
        <end position="134"/>
    </location>
</feature>
<gene>
    <name evidence="2" type="ORF">F6W70_10570</name>
</gene>
<feature type="transmembrane region" description="Helical" evidence="1">
    <location>
        <begin position="303"/>
        <end position="325"/>
    </location>
</feature>
<evidence type="ECO:0000313" key="3">
    <source>
        <dbReference type="Proteomes" id="UP000436027"/>
    </source>
</evidence>
<accession>A0AAD3X807</accession>
<keyword evidence="1" id="KW-0812">Transmembrane</keyword>
<evidence type="ECO:0000313" key="2">
    <source>
        <dbReference type="EMBL" id="KAB1887785.1"/>
    </source>
</evidence>
<feature type="transmembrane region" description="Helical" evidence="1">
    <location>
        <begin position="21"/>
        <end position="38"/>
    </location>
</feature>
<sequence length="580" mass="60771">MRNLLRAAGRAVGSGRFLTPWSIAASLPLSLTVMAPTGDGVDPLNALAATGATWLCFGAALAVVAVLERWSRTRRARTAIVIAGIIVCAALRPVVQDGWLHLSGLPTPPTDQLPFRIATNIVVWAVVLSILAVLESSLRSLRRANALLRSVAQELARAKDEAQVFATDAGHLVDRARATLDAAIVDLEPTSAGVRRLGGEQIREWSHRLAELSAAKGTAGPRSADDALSDDGVPLARPARRRLPFRGPPPGTVTLVYAACLLPYAARTQTPLDLLIGIAALAAGGVLADLLPRHRTITRIPHGASWLFALLSLAVGVALAALAVAQGVTPLLAAVSAIAYVGFALAAASCAGVLHSLRREQHRLSSAVSAAQDLARAGTRPTREGLRAAADLLHAEAQGACFVFALAHPTPTLDEVQLLQDDLAAVVGRLPDAFTAAPGPSAHVSLTALFDTWAHVIDLRLDIDEAARSALQHAPWVARDCYDVIAEGLLNSAKHASERRAAVSLHRVTTGAGPRLRVRVSSAGAAAPGARLRASSRMQELGARLIRIPDGVTLEASFALSSVPAVVSAEHRVQTRTPQP</sequence>
<proteinExistence type="predicted"/>
<dbReference type="Proteomes" id="UP000436027">
    <property type="component" value="Unassembled WGS sequence"/>
</dbReference>
<evidence type="ECO:0000256" key="1">
    <source>
        <dbReference type="SAM" id="Phobius"/>
    </source>
</evidence>